<reference evidence="6 7" key="1">
    <citation type="submission" date="2024-07" db="EMBL/GenBank/DDBJ databases">
        <title>Section-level genome sequencing and comparative genomics of Aspergillus sections Usti and Cavernicolus.</title>
        <authorList>
            <consortium name="Lawrence Berkeley National Laboratory"/>
            <person name="Nybo J.L."/>
            <person name="Vesth T.C."/>
            <person name="Theobald S."/>
            <person name="Frisvad J.C."/>
            <person name="Larsen T.O."/>
            <person name="Kjaerboelling I."/>
            <person name="Rothschild-Mancinelli K."/>
            <person name="Lyhne E.K."/>
            <person name="Kogle M.E."/>
            <person name="Barry K."/>
            <person name="Clum A."/>
            <person name="Na H."/>
            <person name="Ledsgaard L."/>
            <person name="Lin J."/>
            <person name="Lipzen A."/>
            <person name="Kuo A."/>
            <person name="Riley R."/>
            <person name="Mondo S."/>
            <person name="Labutti K."/>
            <person name="Haridas S."/>
            <person name="Pangalinan J."/>
            <person name="Salamov A.A."/>
            <person name="Simmons B.A."/>
            <person name="Magnuson J.K."/>
            <person name="Chen J."/>
            <person name="Drula E."/>
            <person name="Henrissat B."/>
            <person name="Wiebenga A."/>
            <person name="Lubbers R.J."/>
            <person name="Gomes A.C."/>
            <person name="Macurrencykelacurrency M.R."/>
            <person name="Stajich J."/>
            <person name="Grigoriev I.V."/>
            <person name="Mortensen U.H."/>
            <person name="De Vries R.P."/>
            <person name="Baker S.E."/>
            <person name="Andersen M.R."/>
        </authorList>
    </citation>
    <scope>NUCLEOTIDE SEQUENCE [LARGE SCALE GENOMIC DNA]</scope>
    <source>
        <strain evidence="6 7">CBS 449.75</strain>
    </source>
</reference>
<feature type="domain" description="Zn(2)-C6 fungal-type" evidence="5">
    <location>
        <begin position="19"/>
        <end position="49"/>
    </location>
</feature>
<accession>A0ABR4LD06</accession>
<protein>
    <recommendedName>
        <fullName evidence="5">Zn(2)-C6 fungal-type domain-containing protein</fullName>
    </recommendedName>
</protein>
<proteinExistence type="predicted"/>
<dbReference type="GeneID" id="98146734"/>
<dbReference type="Pfam" id="PF00172">
    <property type="entry name" value="Zn_clus"/>
    <property type="match status" value="1"/>
</dbReference>
<comment type="caution">
    <text evidence="6">The sequence shown here is derived from an EMBL/GenBank/DDBJ whole genome shotgun (WGS) entry which is preliminary data.</text>
</comment>
<dbReference type="PROSITE" id="PS50048">
    <property type="entry name" value="ZN2_CY6_FUNGAL_2"/>
    <property type="match status" value="1"/>
</dbReference>
<dbReference type="CDD" id="cd12148">
    <property type="entry name" value="fungal_TF_MHR"/>
    <property type="match status" value="1"/>
</dbReference>
<dbReference type="PROSITE" id="PS00463">
    <property type="entry name" value="ZN2_CY6_FUNGAL_1"/>
    <property type="match status" value="1"/>
</dbReference>
<name>A0ABR4LD06_9EURO</name>
<dbReference type="Gene3D" id="4.10.240.10">
    <property type="entry name" value="Zn(2)-C6 fungal-type DNA-binding domain"/>
    <property type="match status" value="1"/>
</dbReference>
<keyword evidence="4" id="KW-0539">Nucleus</keyword>
<evidence type="ECO:0000256" key="2">
    <source>
        <dbReference type="ARBA" id="ARBA00023125"/>
    </source>
</evidence>
<dbReference type="InterPro" id="IPR053181">
    <property type="entry name" value="EcdB-like_regulator"/>
</dbReference>
<evidence type="ECO:0000256" key="4">
    <source>
        <dbReference type="ARBA" id="ARBA00023242"/>
    </source>
</evidence>
<dbReference type="InterPro" id="IPR036864">
    <property type="entry name" value="Zn2-C6_fun-type_DNA-bd_sf"/>
</dbReference>
<dbReference type="Proteomes" id="UP001610432">
    <property type="component" value="Unassembled WGS sequence"/>
</dbReference>
<keyword evidence="3" id="KW-0804">Transcription</keyword>
<dbReference type="SMART" id="SM00066">
    <property type="entry name" value="GAL4"/>
    <property type="match status" value="1"/>
</dbReference>
<evidence type="ECO:0000256" key="3">
    <source>
        <dbReference type="ARBA" id="ARBA00023163"/>
    </source>
</evidence>
<evidence type="ECO:0000313" key="7">
    <source>
        <dbReference type="Proteomes" id="UP001610432"/>
    </source>
</evidence>
<keyword evidence="7" id="KW-1185">Reference proteome</keyword>
<dbReference type="RefSeq" id="XP_070881412.1">
    <property type="nucleotide sequence ID" value="XM_071031662.1"/>
</dbReference>
<organism evidence="6 7">
    <name type="scientific">Aspergillus lucknowensis</name>
    <dbReference type="NCBI Taxonomy" id="176173"/>
    <lineage>
        <taxon>Eukaryota</taxon>
        <taxon>Fungi</taxon>
        <taxon>Dikarya</taxon>
        <taxon>Ascomycota</taxon>
        <taxon>Pezizomycotina</taxon>
        <taxon>Eurotiomycetes</taxon>
        <taxon>Eurotiomycetidae</taxon>
        <taxon>Eurotiales</taxon>
        <taxon>Aspergillaceae</taxon>
        <taxon>Aspergillus</taxon>
        <taxon>Aspergillus subgen. Nidulantes</taxon>
    </lineage>
</organism>
<evidence type="ECO:0000259" key="5">
    <source>
        <dbReference type="PROSITE" id="PS50048"/>
    </source>
</evidence>
<sequence>MNLDLPPGPDGRRRRSPLACDTCRERRTKCDGQRPKCSFCLARSKDCFYQGPQDPPPSPLKVELTRIWTQIERITVAVQGRSLPYLQLQSAPLSGTAQRYQSPSGRDESLDFPFMILQSEAFMDLLRLDPSLSVQLEQWERRKEMVSVDSSNVPIVMDDLHRASELLKAFAEHIHIWYPILHADYTDEFIQAVTLFFPFSVQSCLSLLVLAIGCVVECDSIAQALWTRPERRYIQAAMEMLPCVLEDSTHRSAQCLLLFAIYHLCCAQPCQAHDFVAMASYKLQNSMMNDFDAESDPMQLSILGNCFWSALLIESELHVQLDLVDSGIWNMSSFAPAPTALETWTWAWGHSHDTTVHGNEHIHLYTPPAGSDPSYFMAEIAMRKMLQRCTWSFRTLSPGNHVYAPIMAAELERQLEEWRQLLPESLRFGIGSGRNSVSAPGSGSAQVAFLRTQYFAFKASIYWSAVYEAIAAGSASAELLAHCRTFFDAYGEFAASAVATASVCKPNTWTLYTSIFTISMAALTALAEPCLLEVVPLSVAQGLELTVDAFNRITDVSPSLAKMGEILRERTLSLHGASAFS</sequence>
<dbReference type="PANTHER" id="PTHR47785">
    <property type="entry name" value="ZN(II)2CYS6 TRANSCRIPTION FACTOR (EUROFUNG)-RELATED-RELATED"/>
    <property type="match status" value="1"/>
</dbReference>
<dbReference type="PANTHER" id="PTHR47785:SF3">
    <property type="entry name" value="ZN(2)-C6 FUNGAL-TYPE DOMAIN-CONTAINING PROTEIN"/>
    <property type="match status" value="1"/>
</dbReference>
<dbReference type="SUPFAM" id="SSF57701">
    <property type="entry name" value="Zn2/Cys6 DNA-binding domain"/>
    <property type="match status" value="1"/>
</dbReference>
<keyword evidence="1" id="KW-0805">Transcription regulation</keyword>
<evidence type="ECO:0000256" key="1">
    <source>
        <dbReference type="ARBA" id="ARBA00023015"/>
    </source>
</evidence>
<dbReference type="CDD" id="cd00067">
    <property type="entry name" value="GAL4"/>
    <property type="match status" value="1"/>
</dbReference>
<gene>
    <name evidence="6" type="ORF">BJX67DRAFT_375235</name>
</gene>
<dbReference type="EMBL" id="JBFXLQ010000067">
    <property type="protein sequence ID" value="KAL2862433.1"/>
    <property type="molecule type" value="Genomic_DNA"/>
</dbReference>
<evidence type="ECO:0000313" key="6">
    <source>
        <dbReference type="EMBL" id="KAL2862433.1"/>
    </source>
</evidence>
<dbReference type="InterPro" id="IPR001138">
    <property type="entry name" value="Zn2Cys6_DnaBD"/>
</dbReference>
<keyword evidence="2" id="KW-0238">DNA-binding</keyword>